<dbReference type="PROSITE" id="PS50801">
    <property type="entry name" value="STAS"/>
    <property type="match status" value="1"/>
</dbReference>
<dbReference type="Pfam" id="PF13466">
    <property type="entry name" value="STAS_2"/>
    <property type="match status" value="1"/>
</dbReference>
<evidence type="ECO:0000313" key="3">
    <source>
        <dbReference type="Proteomes" id="UP000002964"/>
    </source>
</evidence>
<sequence length="116" mass="12805">MAQLLELGDGRFRLEGELNLHTVANLARESRRLFPRRRDQATPEPALLELDLAGVTQARSAAVALMLDWLARANSRGSQLRIINWPESMVRIAKFSNLAELLEFPKSPGETGPAGA</sequence>
<organism evidence="2 3">
    <name type="scientific">Thiorhodovibrio frisius</name>
    <dbReference type="NCBI Taxonomy" id="631362"/>
    <lineage>
        <taxon>Bacteria</taxon>
        <taxon>Pseudomonadati</taxon>
        <taxon>Pseudomonadota</taxon>
        <taxon>Gammaproteobacteria</taxon>
        <taxon>Chromatiales</taxon>
        <taxon>Chromatiaceae</taxon>
        <taxon>Thiorhodovibrio</taxon>
    </lineage>
</organism>
<dbReference type="eggNOG" id="COG3113">
    <property type="taxonomic scope" value="Bacteria"/>
</dbReference>
<dbReference type="STRING" id="631362.Thi970DRAFT_02475"/>
<evidence type="ECO:0000313" key="2">
    <source>
        <dbReference type="EMBL" id="EIC22223.1"/>
    </source>
</evidence>
<dbReference type="Proteomes" id="UP000002964">
    <property type="component" value="Unassembled WGS sequence"/>
</dbReference>
<dbReference type="InterPro" id="IPR002645">
    <property type="entry name" value="STAS_dom"/>
</dbReference>
<protein>
    <submittedName>
        <fullName evidence="2">Putative NTP binding protein (Contains STAS domain)</fullName>
    </submittedName>
</protein>
<dbReference type="HOGENOM" id="CLU_115403_13_2_6"/>
<accession>H8YZU6</accession>
<dbReference type="InterPro" id="IPR036513">
    <property type="entry name" value="STAS_dom_sf"/>
</dbReference>
<dbReference type="SUPFAM" id="SSF52091">
    <property type="entry name" value="SpoIIaa-like"/>
    <property type="match status" value="1"/>
</dbReference>
<name>H8YZU6_9GAMM</name>
<dbReference type="EMBL" id="JH603169">
    <property type="protein sequence ID" value="EIC22223.1"/>
    <property type="molecule type" value="Genomic_DNA"/>
</dbReference>
<dbReference type="AlphaFoldDB" id="H8YZU6"/>
<dbReference type="InterPro" id="IPR058548">
    <property type="entry name" value="MlaB-like_STAS"/>
</dbReference>
<feature type="domain" description="STAS" evidence="1">
    <location>
        <begin position="12"/>
        <end position="116"/>
    </location>
</feature>
<reference evidence="3" key="1">
    <citation type="submission" date="2011-06" db="EMBL/GenBank/DDBJ databases">
        <authorList>
            <consortium name="US DOE Joint Genome Institute (JGI-PGF)"/>
            <person name="Lucas S."/>
            <person name="Han J."/>
            <person name="Lapidus A."/>
            <person name="Cheng J.-F."/>
            <person name="Goodwin L."/>
            <person name="Pitluck S."/>
            <person name="Peters L."/>
            <person name="Land M.L."/>
            <person name="Hauser L."/>
            <person name="Vogl K."/>
            <person name="Liu Z."/>
            <person name="Overmann J."/>
            <person name="Frigaard N.-U."/>
            <person name="Bryant D.A."/>
            <person name="Woyke T.J."/>
        </authorList>
    </citation>
    <scope>NUCLEOTIDE SEQUENCE [LARGE SCALE GENOMIC DNA]</scope>
    <source>
        <strain evidence="3">970</strain>
    </source>
</reference>
<gene>
    <name evidence="2" type="ORF">Thi970DRAFT_02475</name>
</gene>
<keyword evidence="3" id="KW-1185">Reference proteome</keyword>
<evidence type="ECO:0000259" key="1">
    <source>
        <dbReference type="PROSITE" id="PS50801"/>
    </source>
</evidence>
<proteinExistence type="predicted"/>
<dbReference type="Gene3D" id="3.30.750.24">
    <property type="entry name" value="STAS domain"/>
    <property type="match status" value="1"/>
</dbReference>
<dbReference type="RefSeq" id="WP_009148869.1">
    <property type="nucleotide sequence ID" value="NZ_CP121471.1"/>
</dbReference>
<reference evidence="2 3" key="2">
    <citation type="submission" date="2011-11" db="EMBL/GenBank/DDBJ databases">
        <authorList>
            <consortium name="US DOE Joint Genome Institute"/>
            <person name="Lucas S."/>
            <person name="Han J."/>
            <person name="Lapidus A."/>
            <person name="Cheng J.-F."/>
            <person name="Goodwin L."/>
            <person name="Pitluck S."/>
            <person name="Peters L."/>
            <person name="Ovchinnikova G."/>
            <person name="Zhang X."/>
            <person name="Detter J.C."/>
            <person name="Han C."/>
            <person name="Tapia R."/>
            <person name="Land M."/>
            <person name="Hauser L."/>
            <person name="Kyrpides N."/>
            <person name="Ivanova N."/>
            <person name="Pagani I."/>
            <person name="Vogl K."/>
            <person name="Liu Z."/>
            <person name="Overmann J."/>
            <person name="Frigaard N.-U."/>
            <person name="Bryant D."/>
            <person name="Woyke T."/>
        </authorList>
    </citation>
    <scope>NUCLEOTIDE SEQUENCE [LARGE SCALE GENOMIC DNA]</scope>
    <source>
        <strain evidence="2 3">970</strain>
    </source>
</reference>